<dbReference type="InterPro" id="IPR050905">
    <property type="entry name" value="Plant_NBS-LRR"/>
</dbReference>
<dbReference type="InterPro" id="IPR027417">
    <property type="entry name" value="P-loop_NTPase"/>
</dbReference>
<dbReference type="SUPFAM" id="SSF52058">
    <property type="entry name" value="L domain-like"/>
    <property type="match status" value="2"/>
</dbReference>
<dbReference type="Proteomes" id="UP000026915">
    <property type="component" value="Chromosome 9"/>
</dbReference>
<evidence type="ECO:0000256" key="1">
    <source>
        <dbReference type="ARBA" id="ARBA00008894"/>
    </source>
</evidence>
<proteinExistence type="inferred from homology"/>
<feature type="domain" description="AAA+ ATPase" evidence="5">
    <location>
        <begin position="176"/>
        <end position="317"/>
    </location>
</feature>
<comment type="similarity">
    <text evidence="1">Belongs to the disease resistance NB-LRR family.</text>
</comment>
<dbReference type="Gene3D" id="1.10.8.430">
    <property type="entry name" value="Helical domain of apoptotic protease-activating factors"/>
    <property type="match status" value="1"/>
</dbReference>
<dbReference type="Gramene" id="EOY32838">
    <property type="protein sequence ID" value="EOY32838"/>
    <property type="gene ID" value="TCM_040861"/>
</dbReference>
<dbReference type="InParanoid" id="A0A061GTV5"/>
<dbReference type="SMART" id="SM00382">
    <property type="entry name" value="AAA"/>
    <property type="match status" value="1"/>
</dbReference>
<evidence type="ECO:0000256" key="3">
    <source>
        <dbReference type="ARBA" id="ARBA00022821"/>
    </source>
</evidence>
<name>A0A061GTV5_THECC</name>
<dbReference type="GO" id="GO:0005524">
    <property type="term" value="F:ATP binding"/>
    <property type="evidence" value="ECO:0007669"/>
    <property type="project" value="UniProtKB-KW"/>
</dbReference>
<dbReference type="OMA" id="EANIAWN"/>
<keyword evidence="3" id="KW-0611">Plant defense</keyword>
<dbReference type="Pfam" id="PF00931">
    <property type="entry name" value="NB-ARC"/>
    <property type="match status" value="1"/>
</dbReference>
<evidence type="ECO:0000256" key="4">
    <source>
        <dbReference type="ARBA" id="ARBA00022840"/>
    </source>
</evidence>
<dbReference type="PANTHER" id="PTHR33463">
    <property type="entry name" value="NB-ARC DOMAIN-CONTAINING PROTEIN-RELATED"/>
    <property type="match status" value="1"/>
</dbReference>
<gene>
    <name evidence="6" type="ORF">TCM_040861</name>
</gene>
<dbReference type="PRINTS" id="PR00364">
    <property type="entry name" value="DISEASERSIST"/>
</dbReference>
<dbReference type="InterPro" id="IPR003593">
    <property type="entry name" value="AAA+_ATPase"/>
</dbReference>
<dbReference type="InterPro" id="IPR002182">
    <property type="entry name" value="NB-ARC"/>
</dbReference>
<dbReference type="Gene3D" id="3.80.10.10">
    <property type="entry name" value="Ribonuclease Inhibitor"/>
    <property type="match status" value="4"/>
</dbReference>
<dbReference type="HOGENOM" id="CLU_000427_3_0_1"/>
<sequence length="1620" mass="183402">MDLATTVAGKVVDFSMNHIIRQTGYIFCYKSKAQNLELKVQDLIAARERVQSSVNAATRKGEEILQNVKNWQDRASMIAQEPENGSEVEGESNKDKAKCFFGLCPNLKSRYELSKKADEQAGAIVKLLEQEGKIHGKVSHPFDPQEIWAPSSKSYVALESRKFMLNEILGALKDANLERIGVYGKPGVGKTTLVKQVANEAKADKLFDVVALAVVTKTPDVRKIQGEIADFLGLKFDEESVAGRAIRLSIRLRKERKILVILDDIWTSLKLDEVGIAFGDHEHRGCKVLITSKDPDVLHGMHANRHFRVDALKEAEAWNLFKKTAGDIVEDPHVQSKAIDACRRCAGLPIAIVPTAKALKNRTPPEWENALKQLKSPLQTMPADPRSAIELSFNHLANEDLKSAFLLCSLMPYNATIFDLLKYGMALGLLQGIETMEEARQRLQRLVQNLKSSCLLLDGRMAEEFTMHDVIRDIAASIASRDRHMFFMRNEIGPRELPDAGMLKKCSAISLIYNDFINLPDELDCPQLKYFQLYNKNSALKIPDQFFMRTKALEVLDLKGLQLLSLPSSLSLLEDLLTLCLESCLLQDLSMVGKLKKLGILSLYSSIIEELPKEIGQLTQLRLLNLDSCSELRVIPPNVISNLSQLEELYIGNSFARWGDEQRAAGHASLGELKHLPCLTSLNLQIPDSRNMPKELFSEKLQRFRILIGETWDWSDKHETSRMLKLKLTEGIRINYGVQMLLKKTEDLYLDELKRVRNVLYELDDTGKGFPQLKHLHVQNGSEMKHIINSIEAPTLEAFPVLESLCLQNLINLEKICNGPLKKQPFEKLRVVKVRSCHRLKNLFSFSVARGLLQLQEIEMVDCKDMVEIIAEGGESDIGKNGATTKIEFRQLQLLTLKQVPKLISFNTSSTTMALFNQKVTFPNLQDLKLSSISTSQIWHAQLLSVPSCFQNLTTMTVEGCGNLKFVLSSSTVKNLKQLIHLEISECKLIEEIIEEITGQEGMEEISFPKLNSLKMKGLPKLARFCSAKGVEFPSLKQLQIEYCPKLETFVSKFVKKEMRAMKGRQEMVLGIQPLFNEKVAFPSLEKLTISHLKSLTMMWNNQLPEDSFCKLKTMEVAYCEKLQTIFPFSMVRRFQTLETLVINDAGSLEEVFEVQGLYVEENEAEAAVPLKKLYMYNLPKLKHVWSEDPKGTATFQNLNFVYAFGCHSLKYLFPASVARGLQQLEKVEIDASAVEEIVAKDETPQPETRFLFTELSFLRLWNLYKLKNFYPGMHSVEWPALKKFVSYHCGDLKTFTSELLSIEETSRVSQPLFLVEKVVPNLEELSLNSDDISILSHEVFPANLFSKIKVLQVHCYHQDSAIFPFRFIQKFTNLEKLDIGCCEFRDLFPSGEVEDEENHPRTLARVRSLKLVSLPNLSHIWQLSSRADLVLPLLEALVISHCSNLVNLAPSASSFSYLTTLDVWNCHGPENIIASSTAKSLVQLTRMSIRECNKVTAIIVDDEEEETPKEIIFSNLVCLELNGLPSLLYFSSGSSALKFPSLEDVTVKQCPNLRYFHWGELSTPKLHKVWLTEEKDRSCWEGDLNAIATSYDTSGRMISGTRDYDHLEKQAASYSIRDE</sequence>
<dbReference type="eggNOG" id="KOG4658">
    <property type="taxonomic scope" value="Eukaryota"/>
</dbReference>
<dbReference type="EMBL" id="CM001887">
    <property type="protein sequence ID" value="EOY32838.1"/>
    <property type="molecule type" value="Genomic_DNA"/>
</dbReference>
<protein>
    <submittedName>
        <fullName evidence="6">NB-ARC domain-containing disease resistance protein, putative</fullName>
    </submittedName>
</protein>
<evidence type="ECO:0000259" key="5">
    <source>
        <dbReference type="SMART" id="SM00382"/>
    </source>
</evidence>
<accession>A0A061GTV5</accession>
<dbReference type="STRING" id="3641.A0A061GTV5"/>
<dbReference type="PANTHER" id="PTHR33463:SF198">
    <property type="entry name" value="RPP4C3"/>
    <property type="match status" value="1"/>
</dbReference>
<dbReference type="InterPro" id="IPR032675">
    <property type="entry name" value="LRR_dom_sf"/>
</dbReference>
<dbReference type="InterPro" id="IPR057135">
    <property type="entry name" value="At4g27190-like_LRR"/>
</dbReference>
<reference evidence="6 7" key="1">
    <citation type="journal article" date="2013" name="Genome Biol.">
        <title>The genome sequence of the most widely cultivated cacao type and its use to identify candidate genes regulating pod color.</title>
        <authorList>
            <person name="Motamayor J.C."/>
            <person name="Mockaitis K."/>
            <person name="Schmutz J."/>
            <person name="Haiminen N."/>
            <person name="Iii D.L."/>
            <person name="Cornejo O."/>
            <person name="Findley S.D."/>
            <person name="Zheng P."/>
            <person name="Utro F."/>
            <person name="Royaert S."/>
            <person name="Saski C."/>
            <person name="Jenkins J."/>
            <person name="Podicheti R."/>
            <person name="Zhao M."/>
            <person name="Scheffler B.E."/>
            <person name="Stack J.C."/>
            <person name="Feltus F.A."/>
            <person name="Mustiga G.M."/>
            <person name="Amores F."/>
            <person name="Phillips W."/>
            <person name="Marelli J.P."/>
            <person name="May G.D."/>
            <person name="Shapiro H."/>
            <person name="Ma J."/>
            <person name="Bustamante C.D."/>
            <person name="Schnell R.J."/>
            <person name="Main D."/>
            <person name="Gilbert D."/>
            <person name="Parida L."/>
            <person name="Kuhn D.N."/>
        </authorList>
    </citation>
    <scope>NUCLEOTIDE SEQUENCE [LARGE SCALE GENOMIC DNA]</scope>
    <source>
        <strain evidence="7">cv. Matina 1-6</strain>
    </source>
</reference>
<evidence type="ECO:0000313" key="6">
    <source>
        <dbReference type="EMBL" id="EOY32838.1"/>
    </source>
</evidence>
<dbReference type="Gene3D" id="3.40.50.300">
    <property type="entry name" value="P-loop containing nucleotide triphosphate hydrolases"/>
    <property type="match status" value="1"/>
</dbReference>
<evidence type="ECO:0000313" key="7">
    <source>
        <dbReference type="Proteomes" id="UP000026915"/>
    </source>
</evidence>
<dbReference type="Pfam" id="PF23247">
    <property type="entry name" value="LRR_RPS2"/>
    <property type="match status" value="4"/>
</dbReference>
<organism evidence="6 7">
    <name type="scientific">Theobroma cacao</name>
    <name type="common">Cacao</name>
    <name type="synonym">Cocoa</name>
    <dbReference type="NCBI Taxonomy" id="3641"/>
    <lineage>
        <taxon>Eukaryota</taxon>
        <taxon>Viridiplantae</taxon>
        <taxon>Streptophyta</taxon>
        <taxon>Embryophyta</taxon>
        <taxon>Tracheophyta</taxon>
        <taxon>Spermatophyta</taxon>
        <taxon>Magnoliopsida</taxon>
        <taxon>eudicotyledons</taxon>
        <taxon>Gunneridae</taxon>
        <taxon>Pentapetalae</taxon>
        <taxon>rosids</taxon>
        <taxon>malvids</taxon>
        <taxon>Malvales</taxon>
        <taxon>Malvaceae</taxon>
        <taxon>Byttnerioideae</taxon>
        <taxon>Theobroma</taxon>
    </lineage>
</organism>
<keyword evidence="7" id="KW-1185">Reference proteome</keyword>
<dbReference type="SUPFAM" id="SSF52047">
    <property type="entry name" value="RNI-like"/>
    <property type="match status" value="1"/>
</dbReference>
<dbReference type="GO" id="GO:0006952">
    <property type="term" value="P:defense response"/>
    <property type="evidence" value="ECO:0007669"/>
    <property type="project" value="UniProtKB-KW"/>
</dbReference>
<evidence type="ECO:0000256" key="2">
    <source>
        <dbReference type="ARBA" id="ARBA00022741"/>
    </source>
</evidence>
<dbReference type="GO" id="GO:0043531">
    <property type="term" value="F:ADP binding"/>
    <property type="evidence" value="ECO:0007669"/>
    <property type="project" value="InterPro"/>
</dbReference>
<dbReference type="SUPFAM" id="SSF52540">
    <property type="entry name" value="P-loop containing nucleoside triphosphate hydrolases"/>
    <property type="match status" value="1"/>
</dbReference>
<keyword evidence="4" id="KW-0067">ATP-binding</keyword>
<dbReference type="InterPro" id="IPR042197">
    <property type="entry name" value="Apaf_helical"/>
</dbReference>
<keyword evidence="2" id="KW-0547">Nucleotide-binding</keyword>